<keyword evidence="7" id="KW-0812">Transmembrane</keyword>
<dbReference type="PROSITE" id="PS50885">
    <property type="entry name" value="HAMP"/>
    <property type="match status" value="1"/>
</dbReference>
<dbReference type="RefSeq" id="WP_012902862.1">
    <property type="nucleotide sequence ID" value="NZ_CAJZGU010000004.1"/>
</dbReference>
<keyword evidence="5" id="KW-0597">Phosphoprotein</keyword>
<evidence type="ECO:0000256" key="10">
    <source>
        <dbReference type="ARBA" id="ARBA00023012"/>
    </source>
</evidence>
<keyword evidence="6" id="KW-0808">Transferase</keyword>
<dbReference type="FunFam" id="1.10.287.130:FF:000001">
    <property type="entry name" value="Two-component sensor histidine kinase"/>
    <property type="match status" value="1"/>
</dbReference>
<evidence type="ECO:0000256" key="8">
    <source>
        <dbReference type="ARBA" id="ARBA00022777"/>
    </source>
</evidence>
<dbReference type="PRINTS" id="PR00344">
    <property type="entry name" value="BCTRLSENSOR"/>
</dbReference>
<dbReference type="Pfam" id="PF00672">
    <property type="entry name" value="HAMP"/>
    <property type="match status" value="1"/>
</dbReference>
<comment type="cofactor">
    <cofactor evidence="2">
        <name>a divalent metal cation</name>
        <dbReference type="ChEBI" id="CHEBI:60240"/>
    </cofactor>
</comment>
<dbReference type="OMA" id="CCFRVTL"/>
<dbReference type="SMART" id="SM00304">
    <property type="entry name" value="HAMP"/>
    <property type="match status" value="1"/>
</dbReference>
<evidence type="ECO:0000313" key="13">
    <source>
        <dbReference type="Proteomes" id="UP000218628"/>
    </source>
</evidence>
<evidence type="ECO:0000313" key="12">
    <source>
        <dbReference type="EMBL" id="ATF63366.1"/>
    </source>
</evidence>
<comment type="catalytic activity">
    <reaction evidence="1">
        <text>ATP + protein L-histidine = ADP + protein N-phospho-L-histidine.</text>
        <dbReference type="EC" id="2.7.13.3"/>
    </reaction>
</comment>
<dbReference type="PANTHER" id="PTHR45436">
    <property type="entry name" value="SENSOR HISTIDINE KINASE YKOH"/>
    <property type="match status" value="1"/>
</dbReference>
<evidence type="ECO:0000256" key="9">
    <source>
        <dbReference type="ARBA" id="ARBA00022989"/>
    </source>
</evidence>
<evidence type="ECO:0000256" key="5">
    <source>
        <dbReference type="ARBA" id="ARBA00022553"/>
    </source>
</evidence>
<dbReference type="GO" id="GO:0005886">
    <property type="term" value="C:plasma membrane"/>
    <property type="evidence" value="ECO:0007669"/>
    <property type="project" value="UniProtKB-SubCell"/>
</dbReference>
<evidence type="ECO:0000256" key="4">
    <source>
        <dbReference type="ARBA" id="ARBA00012438"/>
    </source>
</evidence>
<gene>
    <name evidence="12" type="ORF">CO690_06615</name>
</gene>
<dbReference type="CDD" id="cd06225">
    <property type="entry name" value="HAMP"/>
    <property type="match status" value="1"/>
</dbReference>
<dbReference type="SUPFAM" id="SSF158472">
    <property type="entry name" value="HAMP domain-like"/>
    <property type="match status" value="1"/>
</dbReference>
<dbReference type="PANTHER" id="PTHR45436:SF5">
    <property type="entry name" value="SENSOR HISTIDINE KINASE TRCS"/>
    <property type="match status" value="1"/>
</dbReference>
<dbReference type="SMART" id="SM00388">
    <property type="entry name" value="HisKA"/>
    <property type="match status" value="1"/>
</dbReference>
<dbReference type="Gene3D" id="6.10.340.10">
    <property type="match status" value="1"/>
</dbReference>
<proteinExistence type="predicted"/>
<organism evidence="12 13">
    <name type="scientific">Rothia mucilaginosa</name>
    <dbReference type="NCBI Taxonomy" id="43675"/>
    <lineage>
        <taxon>Bacteria</taxon>
        <taxon>Bacillati</taxon>
        <taxon>Actinomycetota</taxon>
        <taxon>Actinomycetes</taxon>
        <taxon>Micrococcales</taxon>
        <taxon>Micrococcaceae</taxon>
        <taxon>Rothia</taxon>
    </lineage>
</organism>
<dbReference type="InterPro" id="IPR050428">
    <property type="entry name" value="TCS_sensor_his_kinase"/>
</dbReference>
<evidence type="ECO:0000256" key="6">
    <source>
        <dbReference type="ARBA" id="ARBA00022679"/>
    </source>
</evidence>
<dbReference type="InterPro" id="IPR004358">
    <property type="entry name" value="Sig_transdc_His_kin-like_C"/>
</dbReference>
<reference evidence="13" key="1">
    <citation type="submission" date="2017-09" db="EMBL/GenBank/DDBJ databases">
        <title>FDA dAtabase for Regulatory Grade micrObial Sequences (FDA-ARGOS): Supporting development and validation of Infectious Disease Dx tests.</title>
        <authorList>
            <person name="Minogue T."/>
            <person name="Wolcott M."/>
            <person name="Wasieloski L."/>
            <person name="Aguilar W."/>
            <person name="Moore D."/>
            <person name="Tallon L."/>
            <person name="Sadzewicz L."/>
            <person name="Ott S."/>
            <person name="Zhao X."/>
            <person name="Nagaraj S."/>
            <person name="Vavikolanu K."/>
            <person name="Aluvathingal J."/>
            <person name="Nadendla S."/>
            <person name="Sichtig H."/>
        </authorList>
    </citation>
    <scope>NUCLEOTIDE SEQUENCE [LARGE SCALE GENOMIC DNA]</scope>
    <source>
        <strain evidence="13">FDAARGOS_369</strain>
    </source>
</reference>
<dbReference type="CDD" id="cd00075">
    <property type="entry name" value="HATPase"/>
    <property type="match status" value="1"/>
</dbReference>
<protein>
    <recommendedName>
        <fullName evidence="4">histidine kinase</fullName>
        <ecNumber evidence="4">2.7.13.3</ecNumber>
    </recommendedName>
</protein>
<evidence type="ECO:0000256" key="2">
    <source>
        <dbReference type="ARBA" id="ARBA00001968"/>
    </source>
</evidence>
<dbReference type="Gene3D" id="1.10.287.130">
    <property type="match status" value="1"/>
</dbReference>
<dbReference type="Proteomes" id="UP000218628">
    <property type="component" value="Chromosome"/>
</dbReference>
<dbReference type="InterPro" id="IPR005467">
    <property type="entry name" value="His_kinase_dom"/>
</dbReference>
<dbReference type="Gene3D" id="3.30.565.10">
    <property type="entry name" value="Histidine kinase-like ATPase, C-terminal domain"/>
    <property type="match status" value="1"/>
</dbReference>
<evidence type="ECO:0000256" key="1">
    <source>
        <dbReference type="ARBA" id="ARBA00000085"/>
    </source>
</evidence>
<accession>A0A291DFU5</accession>
<dbReference type="InterPro" id="IPR003594">
    <property type="entry name" value="HATPase_dom"/>
</dbReference>
<keyword evidence="11" id="KW-0472">Membrane</keyword>
<sequence length="499" mass="54416">MALKPLDRIPQSLSLRTQLVLITSMLIALSIAVTSLVAISALRAQMVHQLDEEMKNSAPSLVQLATVRPSGNQEQSLSTYRLYLLDKDGNVLYSLKSEDSEQFSEPALQGWTEEKVRKQNEEAVTVNSVGSSSDWRVLAVPIEANDSSGLPEAASLIIAMPLKQTNQVVALVGVLTFAFGLATLASAIAMTWVIVTRTFEPLARVEQTAAKIAAGDLSQRIEDYNPSNEIGNLAVSLNTMLAQIEVLFKAREKSEAKMRRFVGDASHELRTPLVSIRGYSELYRQGALPTDEAVATAMSRIESESKRMGQLVEDLLTLARIDERRESKLAPFDLFNLAVDASNDAYATAPDRAVSLVGLNEEVAPTSATVLGDESRLRQVVANLLTNAMRYTPDGSPLEIAVGVREEVPGFPLSVLEVRDHGPGIHGEDRERVFERFYRTDTSRSRETGGTGLGLSIVAAIIEQHEGRIHIDETDGGGATFVISLPFYPPPVSDDQLMK</sequence>
<dbReference type="GO" id="GO:0005509">
    <property type="term" value="F:calcium ion binding"/>
    <property type="evidence" value="ECO:0007669"/>
    <property type="project" value="UniProtKB-ARBA"/>
</dbReference>
<dbReference type="EMBL" id="CP023510">
    <property type="protein sequence ID" value="ATF63366.1"/>
    <property type="molecule type" value="Genomic_DNA"/>
</dbReference>
<keyword evidence="10" id="KW-0902">Two-component regulatory system</keyword>
<dbReference type="CDD" id="cd00082">
    <property type="entry name" value="HisKA"/>
    <property type="match status" value="1"/>
</dbReference>
<dbReference type="GO" id="GO:0000155">
    <property type="term" value="F:phosphorelay sensor kinase activity"/>
    <property type="evidence" value="ECO:0007669"/>
    <property type="project" value="InterPro"/>
</dbReference>
<evidence type="ECO:0000256" key="3">
    <source>
        <dbReference type="ARBA" id="ARBA00004236"/>
    </source>
</evidence>
<dbReference type="InterPro" id="IPR036097">
    <property type="entry name" value="HisK_dim/P_sf"/>
</dbReference>
<dbReference type="Pfam" id="PF00512">
    <property type="entry name" value="HisKA"/>
    <property type="match status" value="1"/>
</dbReference>
<dbReference type="PROSITE" id="PS50109">
    <property type="entry name" value="HIS_KIN"/>
    <property type="match status" value="1"/>
</dbReference>
<dbReference type="SUPFAM" id="SSF47384">
    <property type="entry name" value="Homodimeric domain of signal transducing histidine kinase"/>
    <property type="match status" value="1"/>
</dbReference>
<dbReference type="FunFam" id="3.30.565.10:FF:000006">
    <property type="entry name" value="Sensor histidine kinase WalK"/>
    <property type="match status" value="1"/>
</dbReference>
<dbReference type="InterPro" id="IPR036890">
    <property type="entry name" value="HATPase_C_sf"/>
</dbReference>
<evidence type="ECO:0000256" key="11">
    <source>
        <dbReference type="ARBA" id="ARBA00023136"/>
    </source>
</evidence>
<dbReference type="EC" id="2.7.13.3" evidence="4"/>
<dbReference type="SMART" id="SM00387">
    <property type="entry name" value="HATPase_c"/>
    <property type="match status" value="1"/>
</dbReference>
<dbReference type="AlphaFoldDB" id="A0A291DFU5"/>
<comment type="subcellular location">
    <subcellularLocation>
        <location evidence="3">Cell membrane</location>
    </subcellularLocation>
</comment>
<dbReference type="InterPro" id="IPR003661">
    <property type="entry name" value="HisK_dim/P_dom"/>
</dbReference>
<name>A0A291DFU5_9MICC</name>
<dbReference type="InterPro" id="IPR003660">
    <property type="entry name" value="HAMP_dom"/>
</dbReference>
<keyword evidence="8 12" id="KW-0418">Kinase</keyword>
<dbReference type="Pfam" id="PF02518">
    <property type="entry name" value="HATPase_c"/>
    <property type="match status" value="1"/>
</dbReference>
<keyword evidence="9" id="KW-1133">Transmembrane helix</keyword>
<dbReference type="SUPFAM" id="SSF55874">
    <property type="entry name" value="ATPase domain of HSP90 chaperone/DNA topoisomerase II/histidine kinase"/>
    <property type="match status" value="1"/>
</dbReference>
<evidence type="ECO:0000256" key="7">
    <source>
        <dbReference type="ARBA" id="ARBA00022692"/>
    </source>
</evidence>